<dbReference type="Proteomes" id="UP000572988">
    <property type="component" value="Unassembled WGS sequence"/>
</dbReference>
<sequence length="241" mass="27476">MMKVKRYILLILLGAVIGGIMGISSDWIDFKRWMNTNQFATPSFIMWMTLIFSALILLLTLILAKVQHEAIRYKKQFSSHMGGEQTDQIERKANIKFLTASVIVYGQYVLSFISLLLLVIGGADSEGLLIGMIPFLLVSVPAVMLGVFQNRFDARMPKLGEANYVEKSMQIMDEGERHITIVSMFKVYHFNISLLFLGILILVWISIVGNYNQAPGIIVLIILFGYNVFGYLWKVSRFYRE</sequence>
<feature type="transmembrane region" description="Helical" evidence="1">
    <location>
        <begin position="127"/>
        <end position="148"/>
    </location>
</feature>
<keyword evidence="1" id="KW-0472">Membrane</keyword>
<evidence type="ECO:0000313" key="3">
    <source>
        <dbReference type="Proteomes" id="UP000572988"/>
    </source>
</evidence>
<comment type="caution">
    <text evidence="2">The sequence shown here is derived from an EMBL/GenBank/DDBJ whole genome shotgun (WGS) entry which is preliminary data.</text>
</comment>
<dbReference type="GeneID" id="93788974"/>
<dbReference type="InterPro" id="IPR021509">
    <property type="entry name" value="DUF3169"/>
</dbReference>
<proteinExistence type="predicted"/>
<feature type="transmembrane region" description="Helical" evidence="1">
    <location>
        <begin position="7"/>
        <end position="24"/>
    </location>
</feature>
<evidence type="ECO:0000313" key="2">
    <source>
        <dbReference type="EMBL" id="NHA34167.1"/>
    </source>
</evidence>
<keyword evidence="1" id="KW-1133">Transmembrane helix</keyword>
<organism evidence="2 3">
    <name type="scientific">Staphylococcus schleiferi</name>
    <dbReference type="NCBI Taxonomy" id="1295"/>
    <lineage>
        <taxon>Bacteria</taxon>
        <taxon>Bacillati</taxon>
        <taxon>Bacillota</taxon>
        <taxon>Bacilli</taxon>
        <taxon>Bacillales</taxon>
        <taxon>Staphylococcaceae</taxon>
        <taxon>Staphylococcus</taxon>
    </lineage>
</organism>
<dbReference type="EMBL" id="POVK01000018">
    <property type="protein sequence ID" value="NHA34167.1"/>
    <property type="molecule type" value="Genomic_DNA"/>
</dbReference>
<dbReference type="RefSeq" id="WP_081635192.1">
    <property type="nucleotide sequence ID" value="NZ_CP094711.1"/>
</dbReference>
<reference evidence="2 3" key="1">
    <citation type="submission" date="2018-01" db="EMBL/GenBank/DDBJ databases">
        <title>Complete genome sequence of Staphylococcus Scheliferi isolated from human.</title>
        <authorList>
            <person name="Abouelkhair M.A."/>
            <person name="Bemis D.A."/>
            <person name="Kania S.A."/>
        </authorList>
    </citation>
    <scope>NUCLEOTIDE SEQUENCE [LARGE SCALE GENOMIC DNA]</scope>
    <source>
        <strain evidence="2 3">ATCC 43808</strain>
    </source>
</reference>
<keyword evidence="1" id="KW-0812">Transmembrane</keyword>
<accession>A0ABX0G045</accession>
<keyword evidence="3" id="KW-1185">Reference proteome</keyword>
<name>A0ABX0G045_STASC</name>
<evidence type="ECO:0000256" key="1">
    <source>
        <dbReference type="SAM" id="Phobius"/>
    </source>
</evidence>
<gene>
    <name evidence="2" type="ORF">C1O36_06500</name>
</gene>
<dbReference type="Pfam" id="PF11368">
    <property type="entry name" value="DUF3169"/>
    <property type="match status" value="1"/>
</dbReference>
<protein>
    <submittedName>
        <fullName evidence="2">DUF3169 domain-containing protein</fullName>
    </submittedName>
</protein>
<feature type="transmembrane region" description="Helical" evidence="1">
    <location>
        <begin position="213"/>
        <end position="233"/>
    </location>
</feature>
<feature type="transmembrane region" description="Helical" evidence="1">
    <location>
        <begin position="187"/>
        <end position="207"/>
    </location>
</feature>
<feature type="transmembrane region" description="Helical" evidence="1">
    <location>
        <begin position="97"/>
        <end position="121"/>
    </location>
</feature>
<feature type="transmembrane region" description="Helical" evidence="1">
    <location>
        <begin position="44"/>
        <end position="64"/>
    </location>
</feature>